<comment type="caution">
    <text evidence="1">The sequence shown here is derived from an EMBL/GenBank/DDBJ whole genome shotgun (WGS) entry which is preliminary data.</text>
</comment>
<gene>
    <name evidence="1" type="ORF">Bca52824_023517</name>
</gene>
<organism evidence="1 2">
    <name type="scientific">Brassica carinata</name>
    <name type="common">Ethiopian mustard</name>
    <name type="synonym">Abyssinian cabbage</name>
    <dbReference type="NCBI Taxonomy" id="52824"/>
    <lineage>
        <taxon>Eukaryota</taxon>
        <taxon>Viridiplantae</taxon>
        <taxon>Streptophyta</taxon>
        <taxon>Embryophyta</taxon>
        <taxon>Tracheophyta</taxon>
        <taxon>Spermatophyta</taxon>
        <taxon>Magnoliopsida</taxon>
        <taxon>eudicotyledons</taxon>
        <taxon>Gunneridae</taxon>
        <taxon>Pentapetalae</taxon>
        <taxon>rosids</taxon>
        <taxon>malvids</taxon>
        <taxon>Brassicales</taxon>
        <taxon>Brassicaceae</taxon>
        <taxon>Brassiceae</taxon>
        <taxon>Brassica</taxon>
    </lineage>
</organism>
<protein>
    <submittedName>
        <fullName evidence="1">Uncharacterized protein</fullName>
    </submittedName>
</protein>
<proteinExistence type="predicted"/>
<dbReference type="AlphaFoldDB" id="A0A8X7VIE0"/>
<evidence type="ECO:0000313" key="2">
    <source>
        <dbReference type="Proteomes" id="UP000886595"/>
    </source>
</evidence>
<accession>A0A8X7VIE0</accession>
<name>A0A8X7VIE0_BRACI</name>
<dbReference type="Proteomes" id="UP000886595">
    <property type="component" value="Unassembled WGS sequence"/>
</dbReference>
<keyword evidence="2" id="KW-1185">Reference proteome</keyword>
<dbReference type="OrthoDB" id="415590at2759"/>
<dbReference type="EMBL" id="JAAMPC010000005">
    <property type="protein sequence ID" value="KAG2311960.1"/>
    <property type="molecule type" value="Genomic_DNA"/>
</dbReference>
<reference evidence="1 2" key="1">
    <citation type="submission" date="2020-02" db="EMBL/GenBank/DDBJ databases">
        <authorList>
            <person name="Ma Q."/>
            <person name="Huang Y."/>
            <person name="Song X."/>
            <person name="Pei D."/>
        </authorList>
    </citation>
    <scope>NUCLEOTIDE SEQUENCE [LARGE SCALE GENOMIC DNA]</scope>
    <source>
        <strain evidence="1">Sxm20200214</strain>
        <tissue evidence="1">Leaf</tissue>
    </source>
</reference>
<evidence type="ECO:0000313" key="1">
    <source>
        <dbReference type="EMBL" id="KAG2311960.1"/>
    </source>
</evidence>
<sequence>MIDDELEIVRNVGAVQLQREILNSINIQVAKVGGGCVAGFEESNCSGHLNVGGINTQIPNELVSYWIQSTSCNRMKLSSVA</sequence>